<dbReference type="Gene3D" id="3.40.1620.10">
    <property type="entry name" value="YefM-like domain"/>
    <property type="match status" value="1"/>
</dbReference>
<dbReference type="NCBIfam" id="TIGR01552">
    <property type="entry name" value="phd_fam"/>
    <property type="match status" value="1"/>
</dbReference>
<dbReference type="RefSeq" id="WP_345864661.1">
    <property type="nucleotide sequence ID" value="NZ_JBDIMF010000004.1"/>
</dbReference>
<name>A0ABU9XSL0_9SPHN</name>
<protein>
    <recommendedName>
        <fullName evidence="2">Antitoxin</fullName>
    </recommendedName>
</protein>
<evidence type="ECO:0000313" key="4">
    <source>
        <dbReference type="Proteomes" id="UP001404104"/>
    </source>
</evidence>
<sequence>MKMSVREARANFAHALDAAERGEQVLITRNGKTVAELGPPKAKKIGFDFEHNEAVRKKLGLDKYDHLPRDEKWLEDFDDDAASREFWGIYFDRSDKDVSPA</sequence>
<evidence type="ECO:0000256" key="1">
    <source>
        <dbReference type="ARBA" id="ARBA00009981"/>
    </source>
</evidence>
<evidence type="ECO:0000313" key="3">
    <source>
        <dbReference type="EMBL" id="MEN2786804.1"/>
    </source>
</evidence>
<proteinExistence type="inferred from homology"/>
<comment type="function">
    <text evidence="2">Antitoxin component of a type II toxin-antitoxin (TA) system.</text>
</comment>
<comment type="similarity">
    <text evidence="1 2">Belongs to the phD/YefM antitoxin family.</text>
</comment>
<comment type="caution">
    <text evidence="3">The sequence shown here is derived from an EMBL/GenBank/DDBJ whole genome shotgun (WGS) entry which is preliminary data.</text>
</comment>
<dbReference type="SUPFAM" id="SSF143120">
    <property type="entry name" value="YefM-like"/>
    <property type="match status" value="1"/>
</dbReference>
<keyword evidence="4" id="KW-1185">Reference proteome</keyword>
<dbReference type="InterPro" id="IPR036165">
    <property type="entry name" value="YefM-like_sf"/>
</dbReference>
<organism evidence="3 4">
    <name type="scientific">Sphingomonas qilianensis</name>
    <dbReference type="NCBI Taxonomy" id="1736690"/>
    <lineage>
        <taxon>Bacteria</taxon>
        <taxon>Pseudomonadati</taxon>
        <taxon>Pseudomonadota</taxon>
        <taxon>Alphaproteobacteria</taxon>
        <taxon>Sphingomonadales</taxon>
        <taxon>Sphingomonadaceae</taxon>
        <taxon>Sphingomonas</taxon>
    </lineage>
</organism>
<dbReference type="Proteomes" id="UP001404104">
    <property type="component" value="Unassembled WGS sequence"/>
</dbReference>
<dbReference type="InterPro" id="IPR006442">
    <property type="entry name" value="Antitoxin_Phd/YefM"/>
</dbReference>
<reference evidence="3 4" key="1">
    <citation type="submission" date="2024-05" db="EMBL/GenBank/DDBJ databases">
        <authorList>
            <person name="Liu Q."/>
            <person name="Xin Y.-H."/>
        </authorList>
    </citation>
    <scope>NUCLEOTIDE SEQUENCE [LARGE SCALE GENOMIC DNA]</scope>
    <source>
        <strain evidence="3 4">CGMCC 1.15349</strain>
    </source>
</reference>
<gene>
    <name evidence="3" type="ORF">ABC969_10275</name>
</gene>
<dbReference type="EMBL" id="JBDIMF010000004">
    <property type="protein sequence ID" value="MEN2786804.1"/>
    <property type="molecule type" value="Genomic_DNA"/>
</dbReference>
<evidence type="ECO:0000256" key="2">
    <source>
        <dbReference type="RuleBase" id="RU362080"/>
    </source>
</evidence>
<accession>A0ABU9XSL0</accession>
<dbReference type="Pfam" id="PF02604">
    <property type="entry name" value="PhdYeFM_antitox"/>
    <property type="match status" value="1"/>
</dbReference>